<dbReference type="Proteomes" id="UP001431776">
    <property type="component" value="Unassembled WGS sequence"/>
</dbReference>
<reference evidence="2" key="1">
    <citation type="submission" date="2023-05" db="EMBL/GenBank/DDBJ databases">
        <title>Anaerotaeda fermentans gen. nov., sp. nov., a novel anaerobic planctomycete of the new family within the order Sedimentisphaerales isolated from Taman Peninsula, Russia.</title>
        <authorList>
            <person name="Khomyakova M.A."/>
            <person name="Merkel A.Y."/>
            <person name="Slobodkin A.I."/>
        </authorList>
    </citation>
    <scope>NUCLEOTIDE SEQUENCE</scope>
    <source>
        <strain evidence="2">M17dextr</strain>
    </source>
</reference>
<name>A0AAW6TZB0_9BACT</name>
<dbReference type="NCBIfam" id="TIGR02532">
    <property type="entry name" value="IV_pilin_GFxxxE"/>
    <property type="match status" value="1"/>
</dbReference>
<keyword evidence="1" id="KW-0472">Membrane</keyword>
<dbReference type="Pfam" id="PF07963">
    <property type="entry name" value="N_methyl"/>
    <property type="match status" value="1"/>
</dbReference>
<evidence type="ECO:0000313" key="3">
    <source>
        <dbReference type="Proteomes" id="UP001431776"/>
    </source>
</evidence>
<dbReference type="SUPFAM" id="SSF54523">
    <property type="entry name" value="Pili subunits"/>
    <property type="match status" value="1"/>
</dbReference>
<dbReference type="PANTHER" id="PTHR30093:SF2">
    <property type="entry name" value="TYPE II SECRETION SYSTEM PROTEIN H"/>
    <property type="match status" value="1"/>
</dbReference>
<dbReference type="Gene3D" id="3.30.700.10">
    <property type="entry name" value="Glycoprotein, Type 4 Pilin"/>
    <property type="match status" value="1"/>
</dbReference>
<evidence type="ECO:0000313" key="2">
    <source>
        <dbReference type="EMBL" id="MDI6448878.1"/>
    </source>
</evidence>
<dbReference type="RefSeq" id="WP_349244288.1">
    <property type="nucleotide sequence ID" value="NZ_JASCXX010000007.1"/>
</dbReference>
<feature type="transmembrane region" description="Helical" evidence="1">
    <location>
        <begin position="6"/>
        <end position="29"/>
    </location>
</feature>
<keyword evidence="1" id="KW-1133">Transmembrane helix</keyword>
<dbReference type="InterPro" id="IPR012902">
    <property type="entry name" value="N_methyl_site"/>
</dbReference>
<keyword evidence="3" id="KW-1185">Reference proteome</keyword>
<dbReference type="PROSITE" id="PS00409">
    <property type="entry name" value="PROKAR_NTER_METHYL"/>
    <property type="match status" value="1"/>
</dbReference>
<protein>
    <submittedName>
        <fullName evidence="2">Type II secretion system protein</fullName>
    </submittedName>
</protein>
<accession>A0AAW6TZB0</accession>
<comment type="caution">
    <text evidence="2">The sequence shown here is derived from an EMBL/GenBank/DDBJ whole genome shotgun (WGS) entry which is preliminary data.</text>
</comment>
<dbReference type="InterPro" id="IPR045584">
    <property type="entry name" value="Pilin-like"/>
</dbReference>
<keyword evidence="1" id="KW-0812">Transmembrane</keyword>
<dbReference type="PANTHER" id="PTHR30093">
    <property type="entry name" value="GENERAL SECRETION PATHWAY PROTEIN G"/>
    <property type="match status" value="1"/>
</dbReference>
<dbReference type="AlphaFoldDB" id="A0AAW6TZB0"/>
<proteinExistence type="predicted"/>
<gene>
    <name evidence="2" type="ORF">QJ522_07450</name>
</gene>
<organism evidence="2 3">
    <name type="scientific">Anaerobaca lacustris</name>
    <dbReference type="NCBI Taxonomy" id="3044600"/>
    <lineage>
        <taxon>Bacteria</taxon>
        <taxon>Pseudomonadati</taxon>
        <taxon>Planctomycetota</taxon>
        <taxon>Phycisphaerae</taxon>
        <taxon>Sedimentisphaerales</taxon>
        <taxon>Anaerobacaceae</taxon>
        <taxon>Anaerobaca</taxon>
    </lineage>
</organism>
<sequence length="300" mass="32686">MKRKGFTLVELLVVIAIIALLMGILMPALSRVRQLAFRLTCGTNLAGIGKAMLIYANDYDDELPRAGGRLSQWNGPVVWNATNRYDAYGVNRTDGSGGKASITSCFYLLVKYAEVTPKSFVCKGDNGTTDWQLAQEMNVAPGFEMIDAWDFGASPWDNCSYSYHLPFGTYALTSSSEPGLAIAADRNPWMKSPAGEPGAFAQFTPDARPFNGTTETALKGNAISHQGEGQNVLFLDAHVEFTRRAFCSLEDDNIYTKSRNAATGDALGTAPVYSTNYAPMNRKDSLLVHDPETWGGRPLP</sequence>
<evidence type="ECO:0000256" key="1">
    <source>
        <dbReference type="SAM" id="Phobius"/>
    </source>
</evidence>
<dbReference type="EMBL" id="JASCXX010000007">
    <property type="protein sequence ID" value="MDI6448878.1"/>
    <property type="molecule type" value="Genomic_DNA"/>
</dbReference>